<evidence type="ECO:0000313" key="7">
    <source>
        <dbReference type="Proteomes" id="UP000321571"/>
    </source>
</evidence>
<accession>A0A5C8NKH8</accession>
<evidence type="ECO:0000259" key="5">
    <source>
        <dbReference type="Pfam" id="PF00171"/>
    </source>
</evidence>
<dbReference type="InterPro" id="IPR015590">
    <property type="entry name" value="Aldehyde_DH_dom"/>
</dbReference>
<gene>
    <name evidence="6" type="ORF">FHP06_07830</name>
</gene>
<dbReference type="AlphaFoldDB" id="A0A5C8NKH8"/>
<feature type="domain" description="Aldehyde dehydrogenase" evidence="5">
    <location>
        <begin position="28"/>
        <end position="488"/>
    </location>
</feature>
<evidence type="ECO:0000256" key="1">
    <source>
        <dbReference type="ARBA" id="ARBA00009986"/>
    </source>
</evidence>
<evidence type="ECO:0000256" key="3">
    <source>
        <dbReference type="PROSITE-ProRule" id="PRU10007"/>
    </source>
</evidence>
<evidence type="ECO:0000313" key="6">
    <source>
        <dbReference type="EMBL" id="TXL61331.1"/>
    </source>
</evidence>
<dbReference type="RefSeq" id="WP_147685524.1">
    <property type="nucleotide sequence ID" value="NZ_VDUX01000003.1"/>
</dbReference>
<dbReference type="Gene3D" id="3.40.309.10">
    <property type="entry name" value="Aldehyde Dehydrogenase, Chain A, domain 2"/>
    <property type="match status" value="1"/>
</dbReference>
<sequence length="501" mass="53804">MSLADQGAAAVMRSLADREPALLVGDDWSPARSGEVRETVDPSTGSPFARYAVAGPADVDAVVAAAREAQPAWAALPVQARATCLERLADVIEEHAEEIALVDAIDAGLPVERMLGDVAGAVRALRGWRGVAETLRGEVLPDPDVLHYTRYRPFGVVAKIVAYNHPFLFAVKGSLAALVAGNTVVVKAADQTPMSALLLADLVRGVFPPGVFSVLTGDGRTGDALVTHSNVRRIGFTGSAATGRLIQRRAAEDAVRSVSLELGGKNAMIVFPDVDVPRVAHEVVKAMNLRANAGQSCGSTSRLFLHDEVHDVFVDALRQELEALTLGAAYDRAADMGPVISAQHAERVRGFIDEASTSAKLVTGGLDDRRVPDRGFFVAPTVFTDVDDQAPLATDEVFGPVIAGFRWNDRDDMLRRVNAVDHGLTASIWTRDVSEAIRTADAVESGYVWVNDSTTHYWGTPFGGWKDSGLGREESREELLGYLQLKSVHVRVDDPTTKENR</sequence>
<dbReference type="FunFam" id="3.40.605.10:FF:000007">
    <property type="entry name" value="NAD/NADP-dependent betaine aldehyde dehydrogenase"/>
    <property type="match status" value="1"/>
</dbReference>
<dbReference type="InterPro" id="IPR029510">
    <property type="entry name" value="Ald_DH_CS_GLU"/>
</dbReference>
<organism evidence="6 7">
    <name type="scientific">Aeromicrobium terrae</name>
    <dbReference type="NCBI Taxonomy" id="2498846"/>
    <lineage>
        <taxon>Bacteria</taxon>
        <taxon>Bacillati</taxon>
        <taxon>Actinomycetota</taxon>
        <taxon>Actinomycetes</taxon>
        <taxon>Propionibacteriales</taxon>
        <taxon>Nocardioidaceae</taxon>
        <taxon>Aeromicrobium</taxon>
    </lineage>
</organism>
<dbReference type="Proteomes" id="UP000321571">
    <property type="component" value="Unassembled WGS sequence"/>
</dbReference>
<evidence type="ECO:0000256" key="2">
    <source>
        <dbReference type="ARBA" id="ARBA00023002"/>
    </source>
</evidence>
<dbReference type="InterPro" id="IPR016162">
    <property type="entry name" value="Ald_DH_N"/>
</dbReference>
<evidence type="ECO:0000256" key="4">
    <source>
        <dbReference type="RuleBase" id="RU003345"/>
    </source>
</evidence>
<feature type="active site" evidence="3">
    <location>
        <position position="261"/>
    </location>
</feature>
<dbReference type="OrthoDB" id="6882680at2"/>
<dbReference type="SUPFAM" id="SSF53720">
    <property type="entry name" value="ALDH-like"/>
    <property type="match status" value="1"/>
</dbReference>
<name>A0A5C8NKH8_9ACTN</name>
<dbReference type="PANTHER" id="PTHR11699">
    <property type="entry name" value="ALDEHYDE DEHYDROGENASE-RELATED"/>
    <property type="match status" value="1"/>
</dbReference>
<dbReference type="Pfam" id="PF00171">
    <property type="entry name" value="Aldedh"/>
    <property type="match status" value="1"/>
</dbReference>
<protein>
    <submittedName>
        <fullName evidence="6">Aldehyde dehydrogenase family protein</fullName>
    </submittedName>
</protein>
<keyword evidence="2 4" id="KW-0560">Oxidoreductase</keyword>
<dbReference type="PROSITE" id="PS00687">
    <property type="entry name" value="ALDEHYDE_DEHYDR_GLU"/>
    <property type="match status" value="1"/>
</dbReference>
<reference evidence="6 7" key="1">
    <citation type="submission" date="2019-06" db="EMBL/GenBank/DDBJ databases">
        <title>Aeromicrobium sp. nov., isolated from a maize field.</title>
        <authorList>
            <person name="Lin S.-Y."/>
            <person name="Tsai C.-F."/>
            <person name="Young C.-C."/>
        </authorList>
    </citation>
    <scope>NUCLEOTIDE SEQUENCE [LARGE SCALE GENOMIC DNA]</scope>
    <source>
        <strain evidence="6 7">CC-CFT486</strain>
    </source>
</reference>
<dbReference type="GO" id="GO:0016620">
    <property type="term" value="F:oxidoreductase activity, acting on the aldehyde or oxo group of donors, NAD or NADP as acceptor"/>
    <property type="evidence" value="ECO:0007669"/>
    <property type="project" value="InterPro"/>
</dbReference>
<comment type="caution">
    <text evidence="6">The sequence shown here is derived from an EMBL/GenBank/DDBJ whole genome shotgun (WGS) entry which is preliminary data.</text>
</comment>
<dbReference type="Gene3D" id="3.40.605.10">
    <property type="entry name" value="Aldehyde Dehydrogenase, Chain A, domain 1"/>
    <property type="match status" value="1"/>
</dbReference>
<dbReference type="EMBL" id="VDUX01000003">
    <property type="protein sequence ID" value="TXL61331.1"/>
    <property type="molecule type" value="Genomic_DNA"/>
</dbReference>
<dbReference type="InterPro" id="IPR016161">
    <property type="entry name" value="Ald_DH/histidinol_DH"/>
</dbReference>
<proteinExistence type="inferred from homology"/>
<comment type="similarity">
    <text evidence="1 4">Belongs to the aldehyde dehydrogenase family.</text>
</comment>
<dbReference type="InterPro" id="IPR016163">
    <property type="entry name" value="Ald_DH_C"/>
</dbReference>
<keyword evidence="7" id="KW-1185">Reference proteome</keyword>